<dbReference type="EMBL" id="JBHTHM010000005">
    <property type="protein sequence ID" value="MFD0782419.1"/>
    <property type="molecule type" value="Genomic_DNA"/>
</dbReference>
<organism evidence="2 3">
    <name type="scientific">Micromonospora azadirachtae</name>
    <dbReference type="NCBI Taxonomy" id="1970735"/>
    <lineage>
        <taxon>Bacteria</taxon>
        <taxon>Bacillati</taxon>
        <taxon>Actinomycetota</taxon>
        <taxon>Actinomycetes</taxon>
        <taxon>Micromonosporales</taxon>
        <taxon>Micromonosporaceae</taxon>
        <taxon>Micromonospora</taxon>
    </lineage>
</organism>
<dbReference type="SUPFAM" id="SSF52540">
    <property type="entry name" value="P-loop containing nucleoside triphosphate hydrolases"/>
    <property type="match status" value="1"/>
</dbReference>
<feature type="domain" description="Endonuclease GajA/Old nuclease/RecF-like AAA" evidence="1">
    <location>
        <begin position="1"/>
        <end position="40"/>
    </location>
</feature>
<reference evidence="3" key="1">
    <citation type="journal article" date="2019" name="Int. J. Syst. Evol. Microbiol.">
        <title>The Global Catalogue of Microorganisms (GCM) 10K type strain sequencing project: providing services to taxonomists for standard genome sequencing and annotation.</title>
        <authorList>
            <consortium name="The Broad Institute Genomics Platform"/>
            <consortium name="The Broad Institute Genome Sequencing Center for Infectious Disease"/>
            <person name="Wu L."/>
            <person name="Ma J."/>
        </authorList>
    </citation>
    <scope>NUCLEOTIDE SEQUENCE [LARGE SCALE GENOMIC DNA]</scope>
    <source>
        <strain evidence="3">JCM 32148</strain>
    </source>
</reference>
<evidence type="ECO:0000313" key="2">
    <source>
        <dbReference type="EMBL" id="MFD0782419.1"/>
    </source>
</evidence>
<gene>
    <name evidence="2" type="ORF">ACFQZ8_00545</name>
</gene>
<proteinExistence type="predicted"/>
<protein>
    <submittedName>
        <fullName evidence="2">AAA family ATPase</fullName>
    </submittedName>
</protein>
<sequence>MLTSLEIRGFRGISDLTLRMSSPITALSGLNGTGKSTIAQLASCAYRRPPDRWRYYVKDYFPVSALDPKPFADDAYVIYSYSGPREAGTQQVTVSRAKVEWSGYKRQPERASYYIGLNWFIPKVERRDSPSMRHVA</sequence>
<dbReference type="Gene3D" id="3.40.50.300">
    <property type="entry name" value="P-loop containing nucleotide triphosphate hydrolases"/>
    <property type="match status" value="1"/>
</dbReference>
<evidence type="ECO:0000313" key="3">
    <source>
        <dbReference type="Proteomes" id="UP001597053"/>
    </source>
</evidence>
<dbReference type="Proteomes" id="UP001597053">
    <property type="component" value="Unassembled WGS sequence"/>
</dbReference>
<keyword evidence="3" id="KW-1185">Reference proteome</keyword>
<dbReference type="InterPro" id="IPR027417">
    <property type="entry name" value="P-loop_NTPase"/>
</dbReference>
<dbReference type="InterPro" id="IPR041685">
    <property type="entry name" value="AAA_GajA/Old/RecF-like"/>
</dbReference>
<dbReference type="Pfam" id="PF13175">
    <property type="entry name" value="AAA_15"/>
    <property type="match status" value="1"/>
</dbReference>
<evidence type="ECO:0000259" key="1">
    <source>
        <dbReference type="Pfam" id="PF13175"/>
    </source>
</evidence>
<comment type="caution">
    <text evidence="2">The sequence shown here is derived from an EMBL/GenBank/DDBJ whole genome shotgun (WGS) entry which is preliminary data.</text>
</comment>
<accession>A0ABW2ZVV5</accession>
<name>A0ABW2ZVV5_9ACTN</name>